<dbReference type="InterPro" id="IPR022385">
    <property type="entry name" value="Rhs_assc_core"/>
</dbReference>
<evidence type="ECO:0000313" key="6">
    <source>
        <dbReference type="EMBL" id="REC48042.1"/>
    </source>
</evidence>
<feature type="transmembrane region" description="Helical" evidence="5">
    <location>
        <begin position="1951"/>
        <end position="1979"/>
    </location>
</feature>
<evidence type="ECO:0000256" key="5">
    <source>
        <dbReference type="SAM" id="Phobius"/>
    </source>
</evidence>
<name>A0A3D9B4A9_9FLAO</name>
<evidence type="ECO:0000313" key="7">
    <source>
        <dbReference type="Proteomes" id="UP000256257"/>
    </source>
</evidence>
<reference evidence="6 7" key="1">
    <citation type="submission" date="2018-06" db="EMBL/GenBank/DDBJ databases">
        <title>Novel Chryseobacterium species.</title>
        <authorList>
            <person name="Newman J."/>
            <person name="Hugo C."/>
            <person name="Oosthuizen L."/>
            <person name="Charimba G."/>
        </authorList>
    </citation>
    <scope>NUCLEOTIDE SEQUENCE [LARGE SCALE GENOMIC DNA]</scope>
    <source>
        <strain evidence="6 7">7_F195</strain>
    </source>
</reference>
<keyword evidence="3" id="KW-0843">Virulence</keyword>
<evidence type="ECO:0000256" key="2">
    <source>
        <dbReference type="ARBA" id="ARBA00022525"/>
    </source>
</evidence>
<keyword evidence="2" id="KW-0964">Secreted</keyword>
<dbReference type="OrthoDB" id="6225685at2"/>
<dbReference type="Pfam" id="PF05593">
    <property type="entry name" value="RHS_repeat"/>
    <property type="match status" value="1"/>
</dbReference>
<dbReference type="PANTHER" id="PTHR32305:SF17">
    <property type="entry name" value="TRNA NUCLEASE WAPA"/>
    <property type="match status" value="1"/>
</dbReference>
<dbReference type="NCBIfam" id="TIGR03696">
    <property type="entry name" value="Rhs_assc_core"/>
    <property type="match status" value="1"/>
</dbReference>
<dbReference type="EMBL" id="QNVV01000006">
    <property type="protein sequence ID" value="REC48042.1"/>
    <property type="molecule type" value="Genomic_DNA"/>
</dbReference>
<keyword evidence="5" id="KW-0472">Membrane</keyword>
<dbReference type="InterPro" id="IPR031325">
    <property type="entry name" value="RHS_repeat"/>
</dbReference>
<dbReference type="SUPFAM" id="SSF69318">
    <property type="entry name" value="Integrin alpha N-terminal domain"/>
    <property type="match status" value="1"/>
</dbReference>
<dbReference type="Proteomes" id="UP000256257">
    <property type="component" value="Unassembled WGS sequence"/>
</dbReference>
<sequence>MKLFSTILVSLSSVMGFSQTILYQPETTSRTVQDPQSVVLAQGFYAQGTVSNPFVAKLGPASENPGGGPTDSNAGATNPIGTSGREGVNFHDTKGDIDVSAGGQLQFTLPIALPPGVKTVAPQINLVYASGSGNGIAGYGWSISGITAISRIGKTIEKDGDVKGIQLDYSDVYSFNGQRLILKSGQYGKDGAEYVTEKYSNARFRSVGNSLNIAGPDYWEVTYEDGSQAWYNRTFTNRQGDTRPALEYNITKWKDVHGNYITYGYSSLSGFVGPLDGRKSLLTSISWGGNETLNKPHFNEILLQYKDRVFKEINYLQGEEFQQDKILDDITVNTNGKLFKRYAVEYVDNSTSYQFAKKITEYNSGNLPANPVTFTYEQNNTTEHIPYQSFSSTSGTKKYADFNLDGETDYIEFVSNGVLKYKSSLYKDVPELTLSYDASKFSSGDFNKATPITFKKDNYIKNNIGLVVPVVKAASQPDMSDIELQIFSVDIATQKLVFEYSKTLQYDQYFVGDDTYKIDGWFCNYNFFTVSANAYDRNGDGVSELILNVSRTLTCTDPGIFQPVDPTDPGSGTGLPQQPTNPNDYTTTTRFYTTILYDLDQQVAPDASYYAIDQETTMYNNNSIKPTRLFADLNGDGLQDIIELKTSTGEILSVYNIVKYSGTYSRSPVGNFAGQSLTNMHGNSFIADFNGDSKADIMIPVSNNTNQWRLFISNGKSFTSSTIALAPFKTNATVYFQDKHKGFLGNSCDRVKLSYFNYDVNDIDGDGKSELIVTEVQYEEHEWDAHNDQENTLSQVSVYSLNKIDNYSMAQGTDTSGKYTFYKTRVWTNSYPQKAIAFSQITMSNTHQQLILVGKLVNCSGCTESFAQYYNHPSLTTISRINSIEQGGVKLNVVYKELNPDVNANFYLPVKKEEYPYYESAKLPKSFAVAQFYKTLPQGQVVYQDFRYRGFLNHNTGRGFIGYRQNARSSWYAQGLENAKIWSGTEIDPLMEGIPVKEWTIRTNDENNVFPTDISENNSQLLSFKNTVYQSDKLLNGQVVTGAVSEADKPKIVQAIFPKNTKSKDFLSGTTTASSVIYGEYYLPKQSVTTINNGYALTTSDFEYFHNAGANGTDYFIGRPKSRTDIMQVYGDVKSTKKDYGYENRLLKTLKTWNRDNTGYLQEAYHYDGFGNITQKIVSNSIDAKTQTAVNEYDPKGRFAVKHTDNLGLVTSTEYNDWGQIVKKTDPLGNITVNGYDLWGKLSTSKTNLEGTTTYQYDKDNDSNVKVFRYDPDGNVSIEYTNRIGQNYKTSTKAFGQGKYVSEETQFDALGRKIATSEPYFEGQAASQWNTLVYDDSVFPAKVTATSFVGKQVETSVSGLTTTVREVNGNARTTSNTKDALGNIISSTDKGGTINFSYNAAGEQIQAQYAGNVVTSKYDVWGRKTEFNDPSNGVYKYEYNSFGQTAKVISPKGTKEYSYNNFGQLVAQKELSTLDGGQATDKLISFGYDNKGRLTSKNGTSKGKAYTSNIVYDPQGRMLSTSESSNGKYFIQKGITYDDKQRVISYEKQLYSSGVLTKVTIENVYSAWNGELSQIKDKNSGKILWELSETNAKGRVLRAKLGAVDVISDYNLSNGYLAEIKHGSAVKPNLLNIKYQFDAIKNRLNGRVTAGDFNITESFAYDDNDRLIKWTNPVTNQSHTNVYDVRGRITENNQIGKIKFENSAKLYQPTGMSLNAEGVQNYKNDLIQTIVYNENNDPVFIDGEVGDVAFQYGLTAMRQMVTYGGNFNADQEGRFTKFYSEDGSFEVLKNTATGQEKHTIFIEGSPYDSNIVFMKNYTENEGSYKFLHKDYLGSILAISDEAGNKLEQRHFDAWGNFTHLQVGSGSVITDAKMIKKMVSTGAVLLERGYTSHEHFMEVGLIHMNGRLYDPLLRRFLNADENIQDPYNTQNYNKYGYVMNNPLMMNDPNGEFFQFLGLGILFWKAVIIGAYIGFTSYILTAAITNQGVSLAGGLKAIFFGAASGAVTFGIGSIFSSTAGAATQFAKSLGDAAVVAKAVVHGAAQGALSLMQNGGFKQSFFSGALGSLGASAFGAVAGKFANSTIGNVAFGAVAGGVASELTGGNFWKGAVIGGMVAGLNDMMHRMQTKSIAEQELNDVDVKDVNKEAPNTKESLDTVLKTKTLAKMRKDAKNASITYGKTSKSNRLGETDESTGAITLNKTKVFTFFKLYQTIGHELIHSIDFTDGTAKSIYKNYLEIYKGDKVPAKMYYDDALEFRAYEWEVNFAPSELSTQWYNYFKEKNNW</sequence>
<comment type="caution">
    <text evidence="6">The sequence shown here is derived from an EMBL/GenBank/DDBJ whole genome shotgun (WGS) entry which is preliminary data.</text>
</comment>
<dbReference type="InterPro" id="IPR050708">
    <property type="entry name" value="T6SS_VgrG/RHS"/>
</dbReference>
<dbReference type="Pfam" id="PF03534">
    <property type="entry name" value="SpvB"/>
    <property type="match status" value="1"/>
</dbReference>
<dbReference type="Gene3D" id="2.180.10.10">
    <property type="entry name" value="RHS repeat-associated core"/>
    <property type="match status" value="1"/>
</dbReference>
<keyword evidence="5" id="KW-1133">Transmembrane helix</keyword>
<evidence type="ECO:0008006" key="8">
    <source>
        <dbReference type="Google" id="ProtNLM"/>
    </source>
</evidence>
<gene>
    <name evidence="6" type="ORF">DRF67_09130</name>
</gene>
<feature type="transmembrane region" description="Helical" evidence="5">
    <location>
        <begin position="1991"/>
        <end position="2013"/>
    </location>
</feature>
<keyword evidence="5" id="KW-0812">Transmembrane</keyword>
<feature type="region of interest" description="Disordered" evidence="4">
    <location>
        <begin position="56"/>
        <end position="85"/>
    </location>
</feature>
<evidence type="ECO:0000256" key="4">
    <source>
        <dbReference type="SAM" id="MobiDB-lite"/>
    </source>
</evidence>
<feature type="compositionally biased region" description="Polar residues" evidence="4">
    <location>
        <begin position="70"/>
        <end position="81"/>
    </location>
</feature>
<dbReference type="GO" id="GO:0005737">
    <property type="term" value="C:cytoplasm"/>
    <property type="evidence" value="ECO:0007669"/>
    <property type="project" value="InterPro"/>
</dbReference>
<dbReference type="RefSeq" id="WP_115927988.1">
    <property type="nucleotide sequence ID" value="NZ_QNVV01000006.1"/>
</dbReference>
<dbReference type="PANTHER" id="PTHR32305">
    <property type="match status" value="1"/>
</dbReference>
<protein>
    <recommendedName>
        <fullName evidence="8">RHS repeat-associated core domain-containing protein</fullName>
    </recommendedName>
</protein>
<keyword evidence="7" id="KW-1185">Reference proteome</keyword>
<comment type="subcellular location">
    <subcellularLocation>
        <location evidence="1">Secreted</location>
    </subcellularLocation>
</comment>
<dbReference type="GO" id="GO:0005576">
    <property type="term" value="C:extracellular region"/>
    <property type="evidence" value="ECO:0007669"/>
    <property type="project" value="UniProtKB-SubCell"/>
</dbReference>
<evidence type="ECO:0000256" key="3">
    <source>
        <dbReference type="ARBA" id="ARBA00023026"/>
    </source>
</evidence>
<organism evidence="6 7">
    <name type="scientific">Chryseobacterium pennipullorum</name>
    <dbReference type="NCBI Taxonomy" id="2258963"/>
    <lineage>
        <taxon>Bacteria</taxon>
        <taxon>Pseudomonadati</taxon>
        <taxon>Bacteroidota</taxon>
        <taxon>Flavobacteriia</taxon>
        <taxon>Flavobacteriales</taxon>
        <taxon>Weeksellaceae</taxon>
        <taxon>Chryseobacterium group</taxon>
        <taxon>Chryseobacterium</taxon>
    </lineage>
</organism>
<accession>A0A3D9B4A9</accession>
<proteinExistence type="predicted"/>
<dbReference type="InterPro" id="IPR003284">
    <property type="entry name" value="Sal_SpvB"/>
</dbReference>
<evidence type="ECO:0000256" key="1">
    <source>
        <dbReference type="ARBA" id="ARBA00004613"/>
    </source>
</evidence>
<dbReference type="InterPro" id="IPR028994">
    <property type="entry name" value="Integrin_alpha_N"/>
</dbReference>